<evidence type="ECO:0000256" key="3">
    <source>
        <dbReference type="ARBA" id="ARBA00022900"/>
    </source>
</evidence>
<evidence type="ECO:0000256" key="6">
    <source>
        <dbReference type="SAM" id="SignalP"/>
    </source>
</evidence>
<evidence type="ECO:0000313" key="8">
    <source>
        <dbReference type="Proteomes" id="UP000694867"/>
    </source>
</evidence>
<evidence type="ECO:0000256" key="4">
    <source>
        <dbReference type="ARBA" id="ARBA00023180"/>
    </source>
</evidence>
<dbReference type="InterPro" id="IPR042185">
    <property type="entry name" value="Serpin_sf_2"/>
</dbReference>
<feature type="domain" description="Serpin" evidence="7">
    <location>
        <begin position="97"/>
        <end position="455"/>
    </location>
</feature>
<dbReference type="KEGG" id="goe:100903528"/>
<evidence type="ECO:0000259" key="7">
    <source>
        <dbReference type="SMART" id="SM00093"/>
    </source>
</evidence>
<comment type="similarity">
    <text evidence="1 5">Belongs to the serpin family.</text>
</comment>
<dbReference type="Gene3D" id="3.30.497.10">
    <property type="entry name" value="Antithrombin, subunit I, domain 2"/>
    <property type="match status" value="1"/>
</dbReference>
<keyword evidence="4" id="KW-0325">Glycoprotein</keyword>
<dbReference type="InterPro" id="IPR036186">
    <property type="entry name" value="Serpin_sf"/>
</dbReference>
<name>A0AAJ6QYA3_9ACAR</name>
<proteinExistence type="inferred from homology"/>
<accession>A0AAJ6QYA3</accession>
<dbReference type="AlphaFoldDB" id="A0AAJ6QYA3"/>
<evidence type="ECO:0000256" key="2">
    <source>
        <dbReference type="ARBA" id="ARBA00022690"/>
    </source>
</evidence>
<evidence type="ECO:0000256" key="5">
    <source>
        <dbReference type="RuleBase" id="RU000411"/>
    </source>
</evidence>
<organism evidence="8 9">
    <name type="scientific">Galendromus occidentalis</name>
    <name type="common">western predatory mite</name>
    <dbReference type="NCBI Taxonomy" id="34638"/>
    <lineage>
        <taxon>Eukaryota</taxon>
        <taxon>Metazoa</taxon>
        <taxon>Ecdysozoa</taxon>
        <taxon>Arthropoda</taxon>
        <taxon>Chelicerata</taxon>
        <taxon>Arachnida</taxon>
        <taxon>Acari</taxon>
        <taxon>Parasitiformes</taxon>
        <taxon>Mesostigmata</taxon>
        <taxon>Gamasina</taxon>
        <taxon>Phytoseioidea</taxon>
        <taxon>Phytoseiidae</taxon>
        <taxon>Typhlodrominae</taxon>
        <taxon>Galendromus</taxon>
    </lineage>
</organism>
<gene>
    <name evidence="9" type="primary">LOC100903528</name>
</gene>
<keyword evidence="3" id="KW-0722">Serine protease inhibitor</keyword>
<dbReference type="InterPro" id="IPR000215">
    <property type="entry name" value="Serpin_fam"/>
</dbReference>
<dbReference type="PANTHER" id="PTHR11461">
    <property type="entry name" value="SERINE PROTEASE INHIBITOR, SERPIN"/>
    <property type="match status" value="1"/>
</dbReference>
<dbReference type="SUPFAM" id="SSF56574">
    <property type="entry name" value="Serpins"/>
    <property type="match status" value="1"/>
</dbReference>
<dbReference type="PANTHER" id="PTHR11461:SF211">
    <property type="entry name" value="GH10112P-RELATED"/>
    <property type="match status" value="1"/>
</dbReference>
<dbReference type="GeneID" id="100903528"/>
<dbReference type="InterPro" id="IPR042178">
    <property type="entry name" value="Serpin_sf_1"/>
</dbReference>
<reference evidence="9" key="1">
    <citation type="submission" date="2025-08" db="UniProtKB">
        <authorList>
            <consortium name="RefSeq"/>
        </authorList>
    </citation>
    <scope>IDENTIFICATION</scope>
</reference>
<sequence>MRAQILFLVMVFGKSGAESQGPVKRLLHRYQESRSPPDFRPLHDHLGNPSYHGSSYRLTHTSSPRYFAPKPAVPRNEIAQKLQEARKVIMAGNKFGLNLMRFLISENDNTIMAPVSLSIALGMLYFAAAGNTKAELSRALHYDDFGEDPNNLLTPIRFLNEAAKASKAQGVTVELGNLIFAQKNLNISKDYRALIEETFGGFVEDIDFSQTVQAVTQMNKIITSLTKGQIDNPIESVSPTTRVVLTNAVFFKGFWKKPFSVRSSFDSTFFNDGVSEVPVKMMYMRDSFLVKSLPELDADAIQLPYESDITIMLVLLPRNPNGVNRMLQNLNIAKVIEDLPTYANESVDLHIPRFSVRGSYHLKKQLYDLGIKDLFVRGKADLPQLDTEGQLVVDDVLHEAKIRVDERGTEAVAISTAAIINYSRYPSFNVRHPFVFFVIHKETGSIFFAGKILRMNSQEQAPTSGGKTQGR</sequence>
<dbReference type="Gene3D" id="2.30.39.10">
    <property type="entry name" value="Alpha-1-antitrypsin, domain 1"/>
    <property type="match status" value="1"/>
</dbReference>
<dbReference type="RefSeq" id="XP_003748025.1">
    <property type="nucleotide sequence ID" value="XM_003747977.2"/>
</dbReference>
<keyword evidence="2" id="KW-0646">Protease inhibitor</keyword>
<dbReference type="GO" id="GO:0004867">
    <property type="term" value="F:serine-type endopeptidase inhibitor activity"/>
    <property type="evidence" value="ECO:0007669"/>
    <property type="project" value="UniProtKB-KW"/>
</dbReference>
<keyword evidence="8" id="KW-1185">Reference proteome</keyword>
<protein>
    <submittedName>
        <fullName evidence="9">Leukocyte elastase inhibitor</fullName>
    </submittedName>
</protein>
<keyword evidence="6" id="KW-0732">Signal</keyword>
<dbReference type="SMART" id="SM00093">
    <property type="entry name" value="SERPIN"/>
    <property type="match status" value="1"/>
</dbReference>
<dbReference type="GO" id="GO:0005615">
    <property type="term" value="C:extracellular space"/>
    <property type="evidence" value="ECO:0007669"/>
    <property type="project" value="InterPro"/>
</dbReference>
<dbReference type="CDD" id="cd00172">
    <property type="entry name" value="serpin"/>
    <property type="match status" value="1"/>
</dbReference>
<evidence type="ECO:0000256" key="1">
    <source>
        <dbReference type="ARBA" id="ARBA00009500"/>
    </source>
</evidence>
<evidence type="ECO:0000313" key="9">
    <source>
        <dbReference type="RefSeq" id="XP_003748025.1"/>
    </source>
</evidence>
<dbReference type="Pfam" id="PF00079">
    <property type="entry name" value="Serpin"/>
    <property type="match status" value="1"/>
</dbReference>
<feature type="signal peptide" evidence="6">
    <location>
        <begin position="1"/>
        <end position="19"/>
    </location>
</feature>
<dbReference type="InterPro" id="IPR023796">
    <property type="entry name" value="Serpin_dom"/>
</dbReference>
<dbReference type="Proteomes" id="UP000694867">
    <property type="component" value="Unplaced"/>
</dbReference>
<feature type="chain" id="PRO_5042537260" evidence="6">
    <location>
        <begin position="20"/>
        <end position="471"/>
    </location>
</feature>